<accession>A0A9N9CIK4</accession>
<comment type="caution">
    <text evidence="2">The sequence shown here is derived from an EMBL/GenBank/DDBJ whole genome shotgun (WGS) entry which is preliminary data.</text>
</comment>
<sequence length="365" mass="42430">MEESLAKLILEIPLDVPLGLILQKNHEKLQEVGILTNTSVHFAENHNNPRVVVSPSRKPPSTTREQMEDARKQIECLFENSMRKMHHIKIPTPIYHSHANFVEDLLSPKLRKISDKHRIDVMPRIYKNEAYVIFIKKRKDPLSVIDQTKKEVGQFLARFQSIYAEPKITEPIDLSISFNQDILSPSEFKNQFQKEIYNIENKTNTIIEYEYSYNGKPRILIKAVEFSSNIQAKKYEAHQLIKQLLNLALKRKNESNLKNQNASNEEPEITRQPQKPTRSDSFASNASLGSSVKENTHNLEASLDETKLEFDIKSKEYIKKVSNSSEFNMLFNQSSHEFLAKWDRFSAQWIHSGYYNQFESLFGSK</sequence>
<feature type="compositionally biased region" description="Polar residues" evidence="1">
    <location>
        <begin position="271"/>
        <end position="288"/>
    </location>
</feature>
<proteinExistence type="predicted"/>
<evidence type="ECO:0000313" key="3">
    <source>
        <dbReference type="Proteomes" id="UP000789831"/>
    </source>
</evidence>
<dbReference type="AlphaFoldDB" id="A0A9N9CIK4"/>
<evidence type="ECO:0000256" key="1">
    <source>
        <dbReference type="SAM" id="MobiDB-lite"/>
    </source>
</evidence>
<protein>
    <submittedName>
        <fullName evidence="2">12698_t:CDS:1</fullName>
    </submittedName>
</protein>
<keyword evidence="3" id="KW-1185">Reference proteome</keyword>
<dbReference type="OrthoDB" id="2467712at2759"/>
<evidence type="ECO:0000313" key="2">
    <source>
        <dbReference type="EMBL" id="CAG8601605.1"/>
    </source>
</evidence>
<organism evidence="2 3">
    <name type="scientific">Ambispora gerdemannii</name>
    <dbReference type="NCBI Taxonomy" id="144530"/>
    <lineage>
        <taxon>Eukaryota</taxon>
        <taxon>Fungi</taxon>
        <taxon>Fungi incertae sedis</taxon>
        <taxon>Mucoromycota</taxon>
        <taxon>Glomeromycotina</taxon>
        <taxon>Glomeromycetes</taxon>
        <taxon>Archaeosporales</taxon>
        <taxon>Ambisporaceae</taxon>
        <taxon>Ambispora</taxon>
    </lineage>
</organism>
<feature type="region of interest" description="Disordered" evidence="1">
    <location>
        <begin position="256"/>
        <end position="288"/>
    </location>
</feature>
<gene>
    <name evidence="2" type="ORF">AGERDE_LOCUS9132</name>
</gene>
<name>A0A9N9CIK4_9GLOM</name>
<dbReference type="EMBL" id="CAJVPL010002172">
    <property type="protein sequence ID" value="CAG8601605.1"/>
    <property type="molecule type" value="Genomic_DNA"/>
</dbReference>
<dbReference type="Proteomes" id="UP000789831">
    <property type="component" value="Unassembled WGS sequence"/>
</dbReference>
<reference evidence="2" key="1">
    <citation type="submission" date="2021-06" db="EMBL/GenBank/DDBJ databases">
        <authorList>
            <person name="Kallberg Y."/>
            <person name="Tangrot J."/>
            <person name="Rosling A."/>
        </authorList>
    </citation>
    <scope>NUCLEOTIDE SEQUENCE</scope>
    <source>
        <strain evidence="2">MT106</strain>
    </source>
</reference>